<accession>A0ABW2NQ13</accession>
<evidence type="ECO:0000256" key="1">
    <source>
        <dbReference type="PROSITE-ProRule" id="PRU00409"/>
    </source>
</evidence>
<dbReference type="Proteomes" id="UP001596549">
    <property type="component" value="Unassembled WGS sequence"/>
</dbReference>
<keyword evidence="1" id="KW-0547">Nucleotide-binding</keyword>
<proteinExistence type="predicted"/>
<dbReference type="Gene3D" id="3.40.50.20">
    <property type="match status" value="1"/>
</dbReference>
<evidence type="ECO:0000313" key="4">
    <source>
        <dbReference type="Proteomes" id="UP001596549"/>
    </source>
</evidence>
<dbReference type="RefSeq" id="WP_379747656.1">
    <property type="nucleotide sequence ID" value="NZ_JBHTCP010000012.1"/>
</dbReference>
<reference evidence="4" key="1">
    <citation type="journal article" date="2019" name="Int. J. Syst. Evol. Microbiol.">
        <title>The Global Catalogue of Microorganisms (GCM) 10K type strain sequencing project: providing services to taxonomists for standard genome sequencing and annotation.</title>
        <authorList>
            <consortium name="The Broad Institute Genomics Platform"/>
            <consortium name="The Broad Institute Genome Sequencing Center for Infectious Disease"/>
            <person name="Wu L."/>
            <person name="Ma J."/>
        </authorList>
    </citation>
    <scope>NUCLEOTIDE SEQUENCE [LARGE SCALE GENOMIC DNA]</scope>
    <source>
        <strain evidence="4">NBRC 106396</strain>
    </source>
</reference>
<gene>
    <name evidence="3" type="ORF">ACFQPF_06185</name>
</gene>
<dbReference type="SUPFAM" id="SSF56059">
    <property type="entry name" value="Glutathione synthetase ATP-binding domain-like"/>
    <property type="match status" value="1"/>
</dbReference>
<dbReference type="GO" id="GO:0016874">
    <property type="term" value="F:ligase activity"/>
    <property type="evidence" value="ECO:0007669"/>
    <property type="project" value="UniProtKB-KW"/>
</dbReference>
<dbReference type="PANTHER" id="PTHR21621:SF0">
    <property type="entry name" value="BETA-CITRYLGLUTAMATE SYNTHASE B-RELATED"/>
    <property type="match status" value="1"/>
</dbReference>
<name>A0ABW2NQ13_9BACL</name>
<evidence type="ECO:0000259" key="2">
    <source>
        <dbReference type="PROSITE" id="PS50975"/>
    </source>
</evidence>
<protein>
    <submittedName>
        <fullName evidence="3">RimK family alpha-L-glutamate ligase</fullName>
    </submittedName>
</protein>
<dbReference type="EMBL" id="JBHTCP010000012">
    <property type="protein sequence ID" value="MFC7371258.1"/>
    <property type="molecule type" value="Genomic_DNA"/>
</dbReference>
<keyword evidence="3" id="KW-0436">Ligase</keyword>
<dbReference type="InterPro" id="IPR013651">
    <property type="entry name" value="ATP-grasp_RimK-type"/>
</dbReference>
<sequence length="296" mass="33317">MDETKMVKREGWIVYTADDAAKNQAYIDWFIEEAHQLQLSLHFMERERFMYGVRGGQLFIEYGGKETKLPDFAVVRCIDSLFTLQLENMNIKVFNPSSLSHMANDKARTHQFLASQGIPMVDTLFIDLKHWNQDTHSFLFPVVVKENGGRGGNEVHLVSNAEELTSCMNESGARNWIVQQLAGTPGKDVRVFVVGNKIAGAVLRSSDSDFRANFSLGGRAEYYHLNHKETALVEKIISLLPIGMAGIDFLFDESGNFLFNEIEDVAGSRTLSSCSTVNIVRMYLQHIISTIKNPAE</sequence>
<keyword evidence="4" id="KW-1185">Reference proteome</keyword>
<evidence type="ECO:0000313" key="3">
    <source>
        <dbReference type="EMBL" id="MFC7371258.1"/>
    </source>
</evidence>
<dbReference type="PANTHER" id="PTHR21621">
    <property type="entry name" value="RIBOSOMAL PROTEIN S6 MODIFICATION PROTEIN"/>
    <property type="match status" value="1"/>
</dbReference>
<dbReference type="Gene3D" id="3.30.470.20">
    <property type="entry name" value="ATP-grasp fold, B domain"/>
    <property type="match status" value="1"/>
</dbReference>
<comment type="caution">
    <text evidence="3">The sequence shown here is derived from an EMBL/GenBank/DDBJ whole genome shotgun (WGS) entry which is preliminary data.</text>
</comment>
<dbReference type="Pfam" id="PF08443">
    <property type="entry name" value="RimK"/>
    <property type="match status" value="1"/>
</dbReference>
<dbReference type="InterPro" id="IPR011761">
    <property type="entry name" value="ATP-grasp"/>
</dbReference>
<dbReference type="PROSITE" id="PS50975">
    <property type="entry name" value="ATP_GRASP"/>
    <property type="match status" value="1"/>
</dbReference>
<organism evidence="3 4">
    <name type="scientific">Fictibacillus iocasae</name>
    <dbReference type="NCBI Taxonomy" id="2715437"/>
    <lineage>
        <taxon>Bacteria</taxon>
        <taxon>Bacillati</taxon>
        <taxon>Bacillota</taxon>
        <taxon>Bacilli</taxon>
        <taxon>Bacillales</taxon>
        <taxon>Fictibacillaceae</taxon>
        <taxon>Fictibacillus</taxon>
    </lineage>
</organism>
<keyword evidence="1" id="KW-0067">ATP-binding</keyword>
<feature type="domain" description="ATP-grasp" evidence="2">
    <location>
        <begin position="110"/>
        <end position="288"/>
    </location>
</feature>